<keyword evidence="2" id="KW-1185">Reference proteome</keyword>
<organism evidence="1 2">
    <name type="scientific">Pochonia chlamydosporia 170</name>
    <dbReference type="NCBI Taxonomy" id="1380566"/>
    <lineage>
        <taxon>Eukaryota</taxon>
        <taxon>Fungi</taxon>
        <taxon>Dikarya</taxon>
        <taxon>Ascomycota</taxon>
        <taxon>Pezizomycotina</taxon>
        <taxon>Sordariomycetes</taxon>
        <taxon>Hypocreomycetidae</taxon>
        <taxon>Hypocreales</taxon>
        <taxon>Clavicipitaceae</taxon>
        <taxon>Pochonia</taxon>
    </lineage>
</organism>
<protein>
    <submittedName>
        <fullName evidence="1">Uncharacterized protein</fullName>
    </submittedName>
</protein>
<dbReference type="GeneID" id="33937131"/>
<dbReference type="KEGG" id="pchm:VFPPC_18317"/>
<dbReference type="AlphaFoldDB" id="A0A219AP22"/>
<dbReference type="Proteomes" id="UP000078397">
    <property type="component" value="Unassembled WGS sequence"/>
</dbReference>
<dbReference type="RefSeq" id="XP_022285074.1">
    <property type="nucleotide sequence ID" value="XM_022429946.1"/>
</dbReference>
<gene>
    <name evidence="1" type="ORF">VFPPC_18317</name>
</gene>
<evidence type="ECO:0000313" key="1">
    <source>
        <dbReference type="EMBL" id="OWT42578.1"/>
    </source>
</evidence>
<sequence>MNIIFTIVLSYYRTAKYSFWRKIDIILFCLSILTIHIDRYAPEIASDTMPASRCLCQSSRNSGCLAVRRSVVILFKMAMTLPLRETPRSMLFWSQNKSPLQPGNFVSSAPVRPGNHSQSFTLPNASTRIFEQLSWVCSRQLESKYITPLTTFLFLVVRIFPVSQKLTCPNIDANRISVG</sequence>
<proteinExistence type="predicted"/>
<comment type="caution">
    <text evidence="1">The sequence shown here is derived from an EMBL/GenBank/DDBJ whole genome shotgun (WGS) entry which is preliminary data.</text>
</comment>
<name>A0A219AP22_METCM</name>
<evidence type="ECO:0000313" key="2">
    <source>
        <dbReference type="Proteomes" id="UP000078397"/>
    </source>
</evidence>
<dbReference type="EMBL" id="LSBJ02000012">
    <property type="protein sequence ID" value="OWT42578.1"/>
    <property type="molecule type" value="Genomic_DNA"/>
</dbReference>
<reference evidence="1 2" key="1">
    <citation type="journal article" date="2016" name="PLoS Pathog.">
        <title>Biosynthesis of antibiotic leucinostatins in bio-control fungus Purpureocillium lilacinum and their inhibition on phytophthora revealed by genome mining.</title>
        <authorList>
            <person name="Wang G."/>
            <person name="Liu Z."/>
            <person name="Lin R."/>
            <person name="Li E."/>
            <person name="Mao Z."/>
            <person name="Ling J."/>
            <person name="Yang Y."/>
            <person name="Yin W.B."/>
            <person name="Xie B."/>
        </authorList>
    </citation>
    <scope>NUCLEOTIDE SEQUENCE [LARGE SCALE GENOMIC DNA]</scope>
    <source>
        <strain evidence="1">170</strain>
    </source>
</reference>
<accession>A0A219AP22</accession>